<dbReference type="GO" id="GO:0005506">
    <property type="term" value="F:iron ion binding"/>
    <property type="evidence" value="ECO:0007669"/>
    <property type="project" value="TreeGrafter"/>
</dbReference>
<dbReference type="Pfam" id="PF00487">
    <property type="entry name" value="FA_desaturase"/>
    <property type="match status" value="1"/>
</dbReference>
<evidence type="ECO:0000256" key="2">
    <source>
        <dbReference type="ARBA" id="ARBA00009295"/>
    </source>
</evidence>
<keyword evidence="12" id="KW-0275">Fatty acid biosynthesis</keyword>
<evidence type="ECO:0000259" key="14">
    <source>
        <dbReference type="Pfam" id="PF00487"/>
    </source>
</evidence>
<evidence type="ECO:0000256" key="7">
    <source>
        <dbReference type="ARBA" id="ARBA00022989"/>
    </source>
</evidence>
<evidence type="ECO:0000313" key="15">
    <source>
        <dbReference type="EMBL" id="KAG6459943.1"/>
    </source>
</evidence>
<evidence type="ECO:0000256" key="13">
    <source>
        <dbReference type="SAM" id="Phobius"/>
    </source>
</evidence>
<evidence type="ECO:0000256" key="8">
    <source>
        <dbReference type="ARBA" id="ARBA00023002"/>
    </source>
</evidence>
<keyword evidence="4 13" id="KW-0812">Transmembrane</keyword>
<evidence type="ECO:0000256" key="1">
    <source>
        <dbReference type="ARBA" id="ARBA00004141"/>
    </source>
</evidence>
<keyword evidence="7 13" id="KW-1133">Transmembrane helix</keyword>
<comment type="caution">
    <text evidence="15">The sequence shown here is derived from an EMBL/GenBank/DDBJ whole genome shotgun (WGS) entry which is preliminary data.</text>
</comment>
<evidence type="ECO:0000256" key="11">
    <source>
        <dbReference type="ARBA" id="ARBA00023136"/>
    </source>
</evidence>
<keyword evidence="9" id="KW-0408">Iron</keyword>
<evidence type="ECO:0000256" key="4">
    <source>
        <dbReference type="ARBA" id="ARBA00022692"/>
    </source>
</evidence>
<keyword evidence="10" id="KW-0443">Lipid metabolism</keyword>
<proteinExistence type="inferred from homology"/>
<keyword evidence="8" id="KW-0560">Oxidoreductase</keyword>
<dbReference type="GO" id="GO:0005789">
    <property type="term" value="C:endoplasmic reticulum membrane"/>
    <property type="evidence" value="ECO:0007669"/>
    <property type="project" value="TreeGrafter"/>
</dbReference>
<protein>
    <recommendedName>
        <fullName evidence="14">Fatty acid desaturase domain-containing protein</fullName>
    </recommendedName>
</protein>
<accession>A0A921ZKZ4</accession>
<dbReference type="PANTHER" id="PTHR11351:SF31">
    <property type="entry name" value="DESATURASE 1, ISOFORM A-RELATED"/>
    <property type="match status" value="1"/>
</dbReference>
<reference evidence="15" key="1">
    <citation type="journal article" date="2016" name="Insect Biochem. Mol. Biol.">
        <title>Multifaceted biological insights from a draft genome sequence of the tobacco hornworm moth, Manduca sexta.</title>
        <authorList>
            <person name="Kanost M.R."/>
            <person name="Arrese E.L."/>
            <person name="Cao X."/>
            <person name="Chen Y.R."/>
            <person name="Chellapilla S."/>
            <person name="Goldsmith M.R."/>
            <person name="Grosse-Wilde E."/>
            <person name="Heckel D.G."/>
            <person name="Herndon N."/>
            <person name="Jiang H."/>
            <person name="Papanicolaou A."/>
            <person name="Qu J."/>
            <person name="Soulages J.L."/>
            <person name="Vogel H."/>
            <person name="Walters J."/>
            <person name="Waterhouse R.M."/>
            <person name="Ahn S.J."/>
            <person name="Almeida F.C."/>
            <person name="An C."/>
            <person name="Aqrawi P."/>
            <person name="Bretschneider A."/>
            <person name="Bryant W.B."/>
            <person name="Bucks S."/>
            <person name="Chao H."/>
            <person name="Chevignon G."/>
            <person name="Christen J.M."/>
            <person name="Clarke D.F."/>
            <person name="Dittmer N.T."/>
            <person name="Ferguson L.C.F."/>
            <person name="Garavelou S."/>
            <person name="Gordon K.H.J."/>
            <person name="Gunaratna R.T."/>
            <person name="Han Y."/>
            <person name="Hauser F."/>
            <person name="He Y."/>
            <person name="Heidel-Fischer H."/>
            <person name="Hirsh A."/>
            <person name="Hu Y."/>
            <person name="Jiang H."/>
            <person name="Kalra D."/>
            <person name="Klinner C."/>
            <person name="Konig C."/>
            <person name="Kovar C."/>
            <person name="Kroll A.R."/>
            <person name="Kuwar S.S."/>
            <person name="Lee S.L."/>
            <person name="Lehman R."/>
            <person name="Li K."/>
            <person name="Li Z."/>
            <person name="Liang H."/>
            <person name="Lovelace S."/>
            <person name="Lu Z."/>
            <person name="Mansfield J.H."/>
            <person name="McCulloch K.J."/>
            <person name="Mathew T."/>
            <person name="Morton B."/>
            <person name="Muzny D.M."/>
            <person name="Neunemann D."/>
            <person name="Ongeri F."/>
            <person name="Pauchet Y."/>
            <person name="Pu L.L."/>
            <person name="Pyrousis I."/>
            <person name="Rao X.J."/>
            <person name="Redding A."/>
            <person name="Roesel C."/>
            <person name="Sanchez-Gracia A."/>
            <person name="Schaack S."/>
            <person name="Shukla A."/>
            <person name="Tetreau G."/>
            <person name="Wang Y."/>
            <person name="Xiong G.H."/>
            <person name="Traut W."/>
            <person name="Walsh T.K."/>
            <person name="Worley K.C."/>
            <person name="Wu D."/>
            <person name="Wu W."/>
            <person name="Wu Y.Q."/>
            <person name="Zhang X."/>
            <person name="Zou Z."/>
            <person name="Zucker H."/>
            <person name="Briscoe A.D."/>
            <person name="Burmester T."/>
            <person name="Clem R.J."/>
            <person name="Feyereisen R."/>
            <person name="Grimmelikhuijzen C.J.P."/>
            <person name="Hamodrakas S.J."/>
            <person name="Hansson B.S."/>
            <person name="Huguet E."/>
            <person name="Jermiin L.S."/>
            <person name="Lan Q."/>
            <person name="Lehman H.K."/>
            <person name="Lorenzen M."/>
            <person name="Merzendorfer H."/>
            <person name="Michalopoulos I."/>
            <person name="Morton D.B."/>
            <person name="Muthukrishnan S."/>
            <person name="Oakeshott J.G."/>
            <person name="Palmer W."/>
            <person name="Park Y."/>
            <person name="Passarelli A.L."/>
            <person name="Rozas J."/>
            <person name="Schwartz L.M."/>
            <person name="Smith W."/>
            <person name="Southgate A."/>
            <person name="Vilcinskas A."/>
            <person name="Vogt R."/>
            <person name="Wang P."/>
            <person name="Werren J."/>
            <person name="Yu X.Q."/>
            <person name="Zhou J.J."/>
            <person name="Brown S.J."/>
            <person name="Scherer S.E."/>
            <person name="Richards S."/>
            <person name="Blissard G.W."/>
        </authorList>
    </citation>
    <scope>NUCLEOTIDE SEQUENCE</scope>
</reference>
<reference evidence="15" key="2">
    <citation type="submission" date="2020-12" db="EMBL/GenBank/DDBJ databases">
        <authorList>
            <person name="Kanost M."/>
        </authorList>
    </citation>
    <scope>NUCLEOTIDE SEQUENCE</scope>
</reference>
<dbReference type="EMBL" id="JH668645">
    <property type="protein sequence ID" value="KAG6459943.1"/>
    <property type="molecule type" value="Genomic_DNA"/>
</dbReference>
<feature type="transmembrane region" description="Helical" evidence="13">
    <location>
        <begin position="263"/>
        <end position="281"/>
    </location>
</feature>
<dbReference type="InterPro" id="IPR005804">
    <property type="entry name" value="FA_desaturase_dom"/>
</dbReference>
<keyword evidence="11 13" id="KW-0472">Membrane</keyword>
<feature type="transmembrane region" description="Helical" evidence="13">
    <location>
        <begin position="145"/>
        <end position="162"/>
    </location>
</feature>
<keyword evidence="5" id="KW-0479">Metal-binding</keyword>
<dbReference type="InterPro" id="IPR001522">
    <property type="entry name" value="FADS-1_CS"/>
</dbReference>
<feature type="transmembrane region" description="Helical" evidence="13">
    <location>
        <begin position="115"/>
        <end position="133"/>
    </location>
</feature>
<evidence type="ECO:0000256" key="5">
    <source>
        <dbReference type="ARBA" id="ARBA00022723"/>
    </source>
</evidence>
<feature type="domain" description="Fatty acid desaturase" evidence="14">
    <location>
        <begin position="141"/>
        <end position="348"/>
    </location>
</feature>
<dbReference type="InterPro" id="IPR015876">
    <property type="entry name" value="Acyl-CoA_DS"/>
</dbReference>
<evidence type="ECO:0000256" key="6">
    <source>
        <dbReference type="ARBA" id="ARBA00022832"/>
    </source>
</evidence>
<comment type="subcellular location">
    <subcellularLocation>
        <location evidence="1">Membrane</location>
        <topology evidence="1">Multi-pass membrane protein</topology>
    </subcellularLocation>
</comment>
<evidence type="ECO:0000256" key="3">
    <source>
        <dbReference type="ARBA" id="ARBA00022516"/>
    </source>
</evidence>
<organism evidence="15 16">
    <name type="scientific">Manduca sexta</name>
    <name type="common">Tobacco hawkmoth</name>
    <name type="synonym">Tobacco hornworm</name>
    <dbReference type="NCBI Taxonomy" id="7130"/>
    <lineage>
        <taxon>Eukaryota</taxon>
        <taxon>Metazoa</taxon>
        <taxon>Ecdysozoa</taxon>
        <taxon>Arthropoda</taxon>
        <taxon>Hexapoda</taxon>
        <taxon>Insecta</taxon>
        <taxon>Pterygota</taxon>
        <taxon>Neoptera</taxon>
        <taxon>Endopterygota</taxon>
        <taxon>Lepidoptera</taxon>
        <taxon>Glossata</taxon>
        <taxon>Ditrysia</taxon>
        <taxon>Bombycoidea</taxon>
        <taxon>Sphingidae</taxon>
        <taxon>Sphinginae</taxon>
        <taxon>Sphingini</taxon>
        <taxon>Manduca</taxon>
    </lineage>
</organism>
<dbReference type="PANTHER" id="PTHR11351">
    <property type="entry name" value="ACYL-COA DESATURASE"/>
    <property type="match status" value="1"/>
</dbReference>
<evidence type="ECO:0000256" key="9">
    <source>
        <dbReference type="ARBA" id="ARBA00023004"/>
    </source>
</evidence>
<evidence type="ECO:0000313" key="16">
    <source>
        <dbReference type="Proteomes" id="UP000791440"/>
    </source>
</evidence>
<dbReference type="PROSITE" id="PS00476">
    <property type="entry name" value="FATTY_ACID_DESATUR_1"/>
    <property type="match status" value="1"/>
</dbReference>
<dbReference type="Proteomes" id="UP000791440">
    <property type="component" value="Unassembled WGS sequence"/>
</dbReference>
<dbReference type="AlphaFoldDB" id="A0A921ZKZ4"/>
<dbReference type="GO" id="GO:0004768">
    <property type="term" value="F:stearoyl-CoA 9-desaturase activity"/>
    <property type="evidence" value="ECO:0007669"/>
    <property type="project" value="TreeGrafter"/>
</dbReference>
<keyword evidence="6" id="KW-0276">Fatty acid metabolism</keyword>
<name>A0A921ZKZ4_MANSE</name>
<dbReference type="GO" id="GO:0006636">
    <property type="term" value="P:unsaturated fatty acid biosynthetic process"/>
    <property type="evidence" value="ECO:0007669"/>
    <property type="project" value="TreeGrafter"/>
</dbReference>
<gene>
    <name evidence="15" type="ORF">O3G_MSEX011696</name>
</gene>
<keyword evidence="3" id="KW-0444">Lipid biosynthesis</keyword>
<dbReference type="CDD" id="cd03505">
    <property type="entry name" value="Delta9-FADS-like"/>
    <property type="match status" value="1"/>
</dbReference>
<evidence type="ECO:0000256" key="12">
    <source>
        <dbReference type="ARBA" id="ARBA00023160"/>
    </source>
</evidence>
<evidence type="ECO:0000256" key="10">
    <source>
        <dbReference type="ARBA" id="ARBA00023098"/>
    </source>
</evidence>
<sequence length="408" mass="47612">MRWMKRVRRRIRIKLFPYVALGAINSHFAMESMMASSIWYFGPANAHALAAYSEQDVDNTSTISSNDYFGIPIRRSTSIAWHNSIMTTQMETAETDDPIDTTLTKATPWKPQIKYHYVFFQLYFHVAAIYGVYLALTSAKWQTNLFGYAMIWINSFGIYAGAHRLFSHRSYKATRALQIFLMLCHSTAYQRNLFLWVLEHRLHHKYSDTDGDPHNPSRGLFFSHIGWLCCKKHPEVVKRTKNIDMSDMYSNPVIMFQKKHQQWLLPTLAFILPTLIPMVFWVESLTNSWHINAARYIMSMNTVFLINSVSHKWGYKPYDKNIRPTESKIISMITFGEGFHNYHHIFPNDYRDAEFGNSLLNVTTYFIDFCAFLGLAYDLKIVPKDLVKSRMTRTGNGSEMELLDKTVY</sequence>
<comment type="similarity">
    <text evidence="2">Belongs to the fatty acid desaturase type 1 family.</text>
</comment>
<keyword evidence="16" id="KW-1185">Reference proteome</keyword>